<dbReference type="OrthoDB" id="8304872at2"/>
<sequence length="396" mass="44063">MIEFALLFGLGFLTATFLVFLIAPPVHRRIVWFTEKRLKATMPLSPQEVRAQKDMARALFAAENAKTEQALTQEREKSVALQIHNGKLQQEAGRFAAENTELRTRIDDLEVEAGELRSRLRREESYISQLKSGIHTAEQVGAEKDADIDGLRKRMTKMGADADNLKIDLATRETEIESLKLRLKTLRDERDTLRHDLNLASLRAKDAELRLGQESDKAQQLEERLDREIADKADKETAIERHVHEVARLKEKLETASAEAEEASRALRAAGLVPSAKQTNGSKPSVGPRIVEVADHDANAAESERNVEDDIAQMTEEVRNRAAALSDRLLKSRSPSHDQAMREEIANIAANMVALTALKEGDKSPILDLLPKETNAAEQGARISLADRAAALLPKQ</sequence>
<gene>
    <name evidence="2" type="ORF">GGE60_000340</name>
</gene>
<dbReference type="RefSeq" id="WP_028751929.1">
    <property type="nucleotide sequence ID" value="NZ_JACIIG010000001.1"/>
</dbReference>
<feature type="coiled-coil region" evidence="1">
    <location>
        <begin position="99"/>
        <end position="126"/>
    </location>
</feature>
<dbReference type="EMBL" id="JACIIG010000001">
    <property type="protein sequence ID" value="MBB4566252.1"/>
    <property type="molecule type" value="Genomic_DNA"/>
</dbReference>
<comment type="caution">
    <text evidence="2">The sequence shown here is derived from an EMBL/GenBank/DDBJ whole genome shotgun (WGS) entry which is preliminary data.</text>
</comment>
<accession>A0A7W7EII0</accession>
<reference evidence="2 3" key="1">
    <citation type="submission" date="2020-08" db="EMBL/GenBank/DDBJ databases">
        <title>Genomic Encyclopedia of Type Strains, Phase IV (KMG-V): Genome sequencing to study the core and pangenomes of soil and plant-associated prokaryotes.</title>
        <authorList>
            <person name="Whitman W."/>
        </authorList>
    </citation>
    <scope>NUCLEOTIDE SEQUENCE [LARGE SCALE GENOMIC DNA]</scope>
    <source>
        <strain evidence="2 3">SEMIA 492</strain>
    </source>
</reference>
<dbReference type="GeneID" id="32528779"/>
<keyword evidence="1" id="KW-0175">Coiled coil</keyword>
<organism evidence="2 3">
    <name type="scientific">Rhizobium leucaenae</name>
    <dbReference type="NCBI Taxonomy" id="29450"/>
    <lineage>
        <taxon>Bacteria</taxon>
        <taxon>Pseudomonadati</taxon>
        <taxon>Pseudomonadota</taxon>
        <taxon>Alphaproteobacteria</taxon>
        <taxon>Hyphomicrobiales</taxon>
        <taxon>Rhizobiaceae</taxon>
        <taxon>Rhizobium/Agrobacterium group</taxon>
        <taxon>Rhizobium</taxon>
    </lineage>
</organism>
<name>A0A7W7EII0_9HYPH</name>
<dbReference type="AlphaFoldDB" id="A0A7W7EII0"/>
<keyword evidence="3" id="KW-1185">Reference proteome</keyword>
<proteinExistence type="predicted"/>
<evidence type="ECO:0000256" key="1">
    <source>
        <dbReference type="SAM" id="Coils"/>
    </source>
</evidence>
<evidence type="ECO:0000313" key="3">
    <source>
        <dbReference type="Proteomes" id="UP000543836"/>
    </source>
</evidence>
<dbReference type="Proteomes" id="UP000543836">
    <property type="component" value="Unassembled WGS sequence"/>
</dbReference>
<protein>
    <submittedName>
        <fullName evidence="2">Chromosome segregation ATPase</fullName>
    </submittedName>
</protein>
<evidence type="ECO:0000313" key="2">
    <source>
        <dbReference type="EMBL" id="MBB4566252.1"/>
    </source>
</evidence>
<feature type="coiled-coil region" evidence="1">
    <location>
        <begin position="162"/>
        <end position="270"/>
    </location>
</feature>